<dbReference type="SMART" id="SM00248">
    <property type="entry name" value="ANK"/>
    <property type="match status" value="3"/>
</dbReference>
<evidence type="ECO:0000256" key="6">
    <source>
        <dbReference type="ARBA" id="ARBA00023186"/>
    </source>
</evidence>
<dbReference type="InterPro" id="IPR021832">
    <property type="entry name" value="ANKRD13"/>
</dbReference>
<dbReference type="InterPro" id="IPR002110">
    <property type="entry name" value="Ankyrin_rpt"/>
</dbReference>
<organism evidence="11 12">
    <name type="scientific">Apatococcus fuscideae</name>
    <dbReference type="NCBI Taxonomy" id="2026836"/>
    <lineage>
        <taxon>Eukaryota</taxon>
        <taxon>Viridiplantae</taxon>
        <taxon>Chlorophyta</taxon>
        <taxon>core chlorophytes</taxon>
        <taxon>Trebouxiophyceae</taxon>
        <taxon>Chlorellales</taxon>
        <taxon>Chlorellaceae</taxon>
        <taxon>Apatococcus</taxon>
    </lineage>
</organism>
<keyword evidence="6" id="KW-0143">Chaperone</keyword>
<dbReference type="AlphaFoldDB" id="A0AAW1S6W3"/>
<evidence type="ECO:0000256" key="4">
    <source>
        <dbReference type="ARBA" id="ARBA00023043"/>
    </source>
</evidence>
<feature type="compositionally biased region" description="Low complexity" evidence="9">
    <location>
        <begin position="131"/>
        <end position="140"/>
    </location>
</feature>
<dbReference type="Proteomes" id="UP001485043">
    <property type="component" value="Unassembled WGS sequence"/>
</dbReference>
<feature type="compositionally biased region" description="Polar residues" evidence="9">
    <location>
        <begin position="176"/>
        <end position="194"/>
    </location>
</feature>
<feature type="repeat" description="ANK" evidence="8">
    <location>
        <begin position="377"/>
        <end position="409"/>
    </location>
</feature>
<evidence type="ECO:0000256" key="8">
    <source>
        <dbReference type="PROSITE-ProRule" id="PRU00023"/>
    </source>
</evidence>
<feature type="compositionally biased region" description="Basic and acidic residues" evidence="9">
    <location>
        <begin position="286"/>
        <end position="296"/>
    </location>
</feature>
<comment type="subcellular location">
    <subcellularLocation>
        <location evidence="1">Endoplasmic reticulum membrane</location>
    </subcellularLocation>
</comment>
<feature type="region of interest" description="Disordered" evidence="9">
    <location>
        <begin position="797"/>
        <end position="816"/>
    </location>
</feature>
<name>A0AAW1S6W3_9CHLO</name>
<accession>A0AAW1S6W3</accession>
<evidence type="ECO:0000256" key="1">
    <source>
        <dbReference type="ARBA" id="ARBA00004586"/>
    </source>
</evidence>
<dbReference type="InterPro" id="IPR036770">
    <property type="entry name" value="Ankyrin_rpt-contain_sf"/>
</dbReference>
<feature type="compositionally biased region" description="Polar residues" evidence="9">
    <location>
        <begin position="155"/>
        <end position="165"/>
    </location>
</feature>
<dbReference type="EMBL" id="JALJOV010001745">
    <property type="protein sequence ID" value="KAK9842115.1"/>
    <property type="molecule type" value="Genomic_DNA"/>
</dbReference>
<dbReference type="PANTHER" id="PTHR12447">
    <property type="entry name" value="ANKYRIN REPEAT DOMAIN-CONTAINING PROTEIN 13"/>
    <property type="match status" value="1"/>
</dbReference>
<proteinExistence type="predicted"/>
<dbReference type="Gene3D" id="1.25.40.20">
    <property type="entry name" value="Ankyrin repeat-containing domain"/>
    <property type="match status" value="1"/>
</dbReference>
<keyword evidence="3" id="KW-0256">Endoplasmic reticulum</keyword>
<sequence>MLGDSSDEEEWFDTTDDWEQDNPAYIEGSDEFSWNADGGGVSGLDHNLPLLHSLRGDRKRGDLGGIVTEGAGPFAPLTSPGKWVTPSGEASSAPGSPLASPPASSGRTTSTSQHRIPHQNLNDKQGSHSNQPGPGQYQQQSGFHPADATRPLPSSAANGPPQQGSPARGPPYAQMPQYQFTHESPRAPQQQPAHWSSPAEQLGGDGPASQAPVPWPSEEQQASIGSHIPAFEDKWESSLGGSNTEQGLHDAGPLRMAPSPASADRLSALTEIQNLCATQHLDDDRPEHLGYVHHDPPQLSRPDPSGLDQPHLNGPAANGFEQPGISTALHHHTQSLPSSFDHLSWPAHRAAFEGNAEALLALLRSFPEDKQQELDPQGNSVLHVAVLRRNKQLVQGLLDFGFPGDLKNARRWEPLDEAVALRDFELTRMLLEHSHRVVKSLIKAKKGSLLETLRSIDDVSFKVKWELGSSIVGPLLRRYGPHDTYSVWKRGTKVRVDGTLMGLDQKASVPKFKRGHFSVLFDAATQPASLVLADHKKGTYLNMTKERKQRKPDIDSEVRQHINEGAEKTKFKPSDFHFKPVRGWLGGDSTEKIEGWKTRIYEATGKMIAITISKVPIRLAASATFEDYLAMVVEEDHTVETQIDPLAMGSQKTGKDPAASVAATAAVTGADAQATLAGRKAAAKQGGRKLSARCWMAEDFPMSLQQLLPILDIVGHANKHVARAAKFLQKYGEMELFPVKLQVPIMYTVYLNSSFQKFGQLAAGSEAMQDGFFDLPQGYRPKTMDEVMQKRQQRALEAAEMERSAGNDSPLQLDLTEAEMRALQT</sequence>
<feature type="compositionally biased region" description="Polar residues" evidence="9">
    <location>
        <begin position="107"/>
        <end position="130"/>
    </location>
</feature>
<feature type="compositionally biased region" description="Low complexity" evidence="9">
    <location>
        <begin position="86"/>
        <end position="106"/>
    </location>
</feature>
<evidence type="ECO:0000259" key="10">
    <source>
        <dbReference type="Pfam" id="PF11904"/>
    </source>
</evidence>
<evidence type="ECO:0000313" key="12">
    <source>
        <dbReference type="Proteomes" id="UP001485043"/>
    </source>
</evidence>
<comment type="caution">
    <text evidence="11">The sequence shown here is derived from an EMBL/GenBank/DDBJ whole genome shotgun (WGS) entry which is preliminary data.</text>
</comment>
<dbReference type="InterPro" id="IPR055285">
    <property type="entry name" value="ANKRD13_C"/>
</dbReference>
<evidence type="ECO:0000256" key="2">
    <source>
        <dbReference type="ARBA" id="ARBA00022737"/>
    </source>
</evidence>
<dbReference type="Pfam" id="PF12796">
    <property type="entry name" value="Ank_2"/>
    <property type="match status" value="1"/>
</dbReference>
<dbReference type="Pfam" id="PF11904">
    <property type="entry name" value="ANKRD13_C"/>
    <property type="match status" value="1"/>
</dbReference>
<feature type="compositionally biased region" description="Acidic residues" evidence="9">
    <location>
        <begin position="1"/>
        <end position="20"/>
    </location>
</feature>
<evidence type="ECO:0000256" key="3">
    <source>
        <dbReference type="ARBA" id="ARBA00022824"/>
    </source>
</evidence>
<dbReference type="SUPFAM" id="SSF48403">
    <property type="entry name" value="Ankyrin repeat"/>
    <property type="match status" value="1"/>
</dbReference>
<feature type="region of interest" description="Disordered" evidence="9">
    <location>
        <begin position="54"/>
        <end position="264"/>
    </location>
</feature>
<evidence type="ECO:0000256" key="9">
    <source>
        <dbReference type="SAM" id="MobiDB-lite"/>
    </source>
</evidence>
<keyword evidence="4 8" id="KW-0040">ANK repeat</keyword>
<comment type="function">
    <text evidence="7">Acts as a molecular chaperone for G protein-coupled receptors, regulating their biogenesis and exit from the ER.</text>
</comment>
<keyword evidence="2" id="KW-0677">Repeat</keyword>
<feature type="region of interest" description="Disordered" evidence="9">
    <location>
        <begin position="286"/>
        <end position="323"/>
    </location>
</feature>
<reference evidence="11 12" key="1">
    <citation type="journal article" date="2024" name="Nat. Commun.">
        <title>Phylogenomics reveals the evolutionary origins of lichenization in chlorophyte algae.</title>
        <authorList>
            <person name="Puginier C."/>
            <person name="Libourel C."/>
            <person name="Otte J."/>
            <person name="Skaloud P."/>
            <person name="Haon M."/>
            <person name="Grisel S."/>
            <person name="Petersen M."/>
            <person name="Berrin J.G."/>
            <person name="Delaux P.M."/>
            <person name="Dal Grande F."/>
            <person name="Keller J."/>
        </authorList>
    </citation>
    <scope>NUCLEOTIDE SEQUENCE [LARGE SCALE GENOMIC DNA]</scope>
    <source>
        <strain evidence="11 12">SAG 2523</strain>
    </source>
</reference>
<dbReference type="PANTHER" id="PTHR12447:SF25">
    <property type="entry name" value="ANKYRIN REPEAT DOMAIN-CONTAINING PROTEIN 13C"/>
    <property type="match status" value="1"/>
</dbReference>
<evidence type="ECO:0000256" key="7">
    <source>
        <dbReference type="ARBA" id="ARBA00037107"/>
    </source>
</evidence>
<keyword evidence="5" id="KW-0472">Membrane</keyword>
<feature type="region of interest" description="Disordered" evidence="9">
    <location>
        <begin position="1"/>
        <end position="30"/>
    </location>
</feature>
<evidence type="ECO:0000256" key="5">
    <source>
        <dbReference type="ARBA" id="ARBA00023136"/>
    </source>
</evidence>
<evidence type="ECO:0000313" key="11">
    <source>
        <dbReference type="EMBL" id="KAK9842115.1"/>
    </source>
</evidence>
<protein>
    <recommendedName>
        <fullName evidence="10">Ankyrin repeat domain-containing protein</fullName>
    </recommendedName>
</protein>
<keyword evidence="12" id="KW-1185">Reference proteome</keyword>
<dbReference type="GO" id="GO:0005789">
    <property type="term" value="C:endoplasmic reticulum membrane"/>
    <property type="evidence" value="ECO:0007669"/>
    <property type="project" value="UniProtKB-SubCell"/>
</dbReference>
<feature type="domain" description="Ankyrin repeat" evidence="10">
    <location>
        <begin position="495"/>
        <end position="770"/>
    </location>
</feature>
<gene>
    <name evidence="11" type="ORF">WJX84_012176</name>
</gene>
<dbReference type="PROSITE" id="PS50088">
    <property type="entry name" value="ANK_REPEAT"/>
    <property type="match status" value="1"/>
</dbReference>